<organism evidence="2">
    <name type="scientific">Ciona intestinalis</name>
    <name type="common">Transparent sea squirt</name>
    <name type="synonym">Ascidia intestinalis</name>
    <dbReference type="NCBI Taxonomy" id="7719"/>
    <lineage>
        <taxon>Eukaryota</taxon>
        <taxon>Metazoa</taxon>
        <taxon>Chordata</taxon>
        <taxon>Tunicata</taxon>
        <taxon>Ascidiacea</taxon>
        <taxon>Phlebobranchia</taxon>
        <taxon>Cionidae</taxon>
        <taxon>Ciona</taxon>
    </lineage>
</organism>
<name>F5XVE9_CIOIN</name>
<evidence type="ECO:0000313" key="2">
    <source>
        <dbReference type="EMBL" id="FAA00716.1"/>
    </source>
</evidence>
<feature type="signal peptide" evidence="1">
    <location>
        <begin position="1"/>
        <end position="28"/>
    </location>
</feature>
<protein>
    <submittedName>
        <fullName evidence="2">Ciona neurotensin-like peptide 5,6</fullName>
    </submittedName>
</protein>
<keyword evidence="1" id="KW-0732">Signal</keyword>
<comment type="miscellaneous">
    <text evidence="2">The sequence shown here is derived from an EMBL/GenBank/DDBJ third party annotation (TPA) entry.</text>
</comment>
<sequence>MSSTTLMGRVGILIVVIICLQQQQLTQGIPLSEEIQELLKNRVVSNEADRSDISDYYDQGLGEEIGDSSELFLWFIYKSLLADLKKTGKNNVEVEQRNKLLYPSVIKKSRHPKLYFPGIVKRSVQSGTENKQTDETTF</sequence>
<evidence type="ECO:0000256" key="1">
    <source>
        <dbReference type="SAM" id="SignalP"/>
    </source>
</evidence>
<reference evidence="2" key="1">
    <citation type="journal article" date="2011" name="Endocrinology">
        <title>Peptidomic analysis of the central nervous system of the protochordate, Ciona intestinalis: homologs and prototypes of vertebrate peptides and novel peptides.</title>
        <authorList>
            <person name="Kawada T."/>
            <person name="Ogasawara M."/>
            <person name="Sekiguchi T."/>
            <person name="Aoyama M."/>
            <person name="Hotta K."/>
            <person name="Oka K."/>
            <person name="Satake H."/>
        </authorList>
    </citation>
    <scope>NUCLEOTIDE SEQUENCE</scope>
</reference>
<accession>F5XVE9</accession>
<proteinExistence type="predicted"/>
<gene>
    <name evidence="2" type="primary">ci-nt-B</name>
</gene>
<dbReference type="AlphaFoldDB" id="F5XVE9"/>
<dbReference type="EMBL" id="BR000879">
    <property type="protein sequence ID" value="FAA00716.1"/>
    <property type="molecule type" value="Genomic_DNA"/>
</dbReference>
<feature type="chain" id="PRO_5003329412" evidence="1">
    <location>
        <begin position="29"/>
        <end position="138"/>
    </location>
</feature>